<dbReference type="InterPro" id="IPR014284">
    <property type="entry name" value="RNA_pol_sigma-70_dom"/>
</dbReference>
<dbReference type="Gene3D" id="1.10.1740.10">
    <property type="match status" value="1"/>
</dbReference>
<evidence type="ECO:0000256" key="1">
    <source>
        <dbReference type="ARBA" id="ARBA00010641"/>
    </source>
</evidence>
<proteinExistence type="inferred from homology"/>
<evidence type="ECO:0000259" key="7">
    <source>
        <dbReference type="Pfam" id="PF08281"/>
    </source>
</evidence>
<dbReference type="PANTHER" id="PTHR43133">
    <property type="entry name" value="RNA POLYMERASE ECF-TYPE SIGMA FACTO"/>
    <property type="match status" value="1"/>
</dbReference>
<accession>A0ABW2NQK2</accession>
<keyword evidence="3" id="KW-0731">Sigma factor</keyword>
<name>A0ABW2NQK2_9BACL</name>
<dbReference type="Pfam" id="PF04542">
    <property type="entry name" value="Sigma70_r2"/>
    <property type="match status" value="1"/>
</dbReference>
<dbReference type="InterPro" id="IPR007627">
    <property type="entry name" value="RNA_pol_sigma70_r2"/>
</dbReference>
<dbReference type="InterPro" id="IPR013324">
    <property type="entry name" value="RNA_pol_sigma_r3/r4-like"/>
</dbReference>
<evidence type="ECO:0000256" key="2">
    <source>
        <dbReference type="ARBA" id="ARBA00023015"/>
    </source>
</evidence>
<feature type="domain" description="RNA polymerase sigma-70 region 2" evidence="6">
    <location>
        <begin position="21"/>
        <end position="86"/>
    </location>
</feature>
<comment type="caution">
    <text evidence="8">The sequence shown here is derived from an EMBL/GenBank/DDBJ whole genome shotgun (WGS) entry which is preliminary data.</text>
</comment>
<evidence type="ECO:0000256" key="4">
    <source>
        <dbReference type="ARBA" id="ARBA00023125"/>
    </source>
</evidence>
<feature type="domain" description="RNA polymerase sigma factor 70 region 4 type 2" evidence="7">
    <location>
        <begin position="119"/>
        <end position="171"/>
    </location>
</feature>
<evidence type="ECO:0000259" key="6">
    <source>
        <dbReference type="Pfam" id="PF04542"/>
    </source>
</evidence>
<dbReference type="Pfam" id="PF08281">
    <property type="entry name" value="Sigma70_r4_2"/>
    <property type="match status" value="1"/>
</dbReference>
<evidence type="ECO:0000313" key="9">
    <source>
        <dbReference type="Proteomes" id="UP001596549"/>
    </source>
</evidence>
<dbReference type="InterPro" id="IPR036388">
    <property type="entry name" value="WH-like_DNA-bd_sf"/>
</dbReference>
<dbReference type="Gene3D" id="1.10.10.10">
    <property type="entry name" value="Winged helix-like DNA-binding domain superfamily/Winged helix DNA-binding domain"/>
    <property type="match status" value="1"/>
</dbReference>
<keyword evidence="9" id="KW-1185">Reference proteome</keyword>
<dbReference type="EMBL" id="JBHTCP010000013">
    <property type="protein sequence ID" value="MFC7371602.1"/>
    <property type="molecule type" value="Genomic_DNA"/>
</dbReference>
<protein>
    <submittedName>
        <fullName evidence="8">RNA polymerase sigma factor</fullName>
    </submittedName>
</protein>
<keyword evidence="4" id="KW-0238">DNA-binding</keyword>
<comment type="similarity">
    <text evidence="1">Belongs to the sigma-70 factor family. ECF subfamily.</text>
</comment>
<dbReference type="CDD" id="cd06171">
    <property type="entry name" value="Sigma70_r4"/>
    <property type="match status" value="1"/>
</dbReference>
<dbReference type="Proteomes" id="UP001596549">
    <property type="component" value="Unassembled WGS sequence"/>
</dbReference>
<dbReference type="NCBIfam" id="TIGR02937">
    <property type="entry name" value="sigma70-ECF"/>
    <property type="match status" value="1"/>
</dbReference>
<evidence type="ECO:0000256" key="5">
    <source>
        <dbReference type="ARBA" id="ARBA00023163"/>
    </source>
</evidence>
<gene>
    <name evidence="8" type="ORF">ACFQPF_07930</name>
</gene>
<dbReference type="SUPFAM" id="SSF88659">
    <property type="entry name" value="Sigma3 and sigma4 domains of RNA polymerase sigma factors"/>
    <property type="match status" value="1"/>
</dbReference>
<dbReference type="SUPFAM" id="SSF88946">
    <property type="entry name" value="Sigma2 domain of RNA polymerase sigma factors"/>
    <property type="match status" value="1"/>
</dbReference>
<keyword evidence="2" id="KW-0805">Transcription regulation</keyword>
<evidence type="ECO:0000313" key="8">
    <source>
        <dbReference type="EMBL" id="MFC7371602.1"/>
    </source>
</evidence>
<dbReference type="RefSeq" id="WP_379748322.1">
    <property type="nucleotide sequence ID" value="NZ_JBHTCP010000013.1"/>
</dbReference>
<organism evidence="8 9">
    <name type="scientific">Fictibacillus iocasae</name>
    <dbReference type="NCBI Taxonomy" id="2715437"/>
    <lineage>
        <taxon>Bacteria</taxon>
        <taxon>Bacillati</taxon>
        <taxon>Bacillota</taxon>
        <taxon>Bacilli</taxon>
        <taxon>Bacillales</taxon>
        <taxon>Fictibacillaceae</taxon>
        <taxon>Fictibacillus</taxon>
    </lineage>
</organism>
<evidence type="ECO:0000256" key="3">
    <source>
        <dbReference type="ARBA" id="ARBA00023082"/>
    </source>
</evidence>
<dbReference type="InterPro" id="IPR039425">
    <property type="entry name" value="RNA_pol_sigma-70-like"/>
</dbReference>
<dbReference type="InterPro" id="IPR013325">
    <property type="entry name" value="RNA_pol_sigma_r2"/>
</dbReference>
<keyword evidence="5" id="KW-0804">Transcription</keyword>
<dbReference type="PANTHER" id="PTHR43133:SF8">
    <property type="entry name" value="RNA POLYMERASE SIGMA FACTOR HI_1459-RELATED"/>
    <property type="match status" value="1"/>
</dbReference>
<reference evidence="9" key="1">
    <citation type="journal article" date="2019" name="Int. J. Syst. Evol. Microbiol.">
        <title>The Global Catalogue of Microorganisms (GCM) 10K type strain sequencing project: providing services to taxonomists for standard genome sequencing and annotation.</title>
        <authorList>
            <consortium name="The Broad Institute Genomics Platform"/>
            <consortium name="The Broad Institute Genome Sequencing Center for Infectious Disease"/>
            <person name="Wu L."/>
            <person name="Ma J."/>
        </authorList>
    </citation>
    <scope>NUCLEOTIDE SEQUENCE [LARGE SCALE GENOMIC DNA]</scope>
    <source>
        <strain evidence="9">NBRC 106396</strain>
    </source>
</reference>
<dbReference type="InterPro" id="IPR013249">
    <property type="entry name" value="RNA_pol_sigma70_r4_t2"/>
</dbReference>
<sequence>MTDWELIAEAKGGSAASQEILVRRYYKLVYTFLYRMTGEKELAMDLTQETFIKTLRQLDKYKPSSEFKSWLLTVAGNTARDHLKSKHHKEHQHTYELLDTDMKKEKSVASIFEKNEKRKEIQQALLDLPDFQREAILLKYYNDMKLADIASMTNTSVPTVKSRLKQGLGKLKIYLNRGECDEKRTN</sequence>